<dbReference type="CDD" id="cd01392">
    <property type="entry name" value="HTH_LacI"/>
    <property type="match status" value="1"/>
</dbReference>
<dbReference type="SMART" id="SM00354">
    <property type="entry name" value="HTH_LACI"/>
    <property type="match status" value="1"/>
</dbReference>
<dbReference type="GO" id="GO:0000976">
    <property type="term" value="F:transcription cis-regulatory region binding"/>
    <property type="evidence" value="ECO:0007669"/>
    <property type="project" value="TreeGrafter"/>
</dbReference>
<dbReference type="InterPro" id="IPR028082">
    <property type="entry name" value="Peripla_BP_I"/>
</dbReference>
<dbReference type="RefSeq" id="WP_168078727.1">
    <property type="nucleotide sequence ID" value="NZ_BAAAQJ010000012.1"/>
</dbReference>
<dbReference type="CDD" id="cd06267">
    <property type="entry name" value="PBP1_LacI_sugar_binding-like"/>
    <property type="match status" value="1"/>
</dbReference>
<evidence type="ECO:0000259" key="4">
    <source>
        <dbReference type="PROSITE" id="PS50932"/>
    </source>
</evidence>
<dbReference type="GO" id="GO:0003700">
    <property type="term" value="F:DNA-binding transcription factor activity"/>
    <property type="evidence" value="ECO:0007669"/>
    <property type="project" value="TreeGrafter"/>
</dbReference>
<evidence type="ECO:0000256" key="3">
    <source>
        <dbReference type="ARBA" id="ARBA00023163"/>
    </source>
</evidence>
<dbReference type="EMBL" id="BONU01000009">
    <property type="protein sequence ID" value="GIG73470.1"/>
    <property type="molecule type" value="Genomic_DNA"/>
</dbReference>
<gene>
    <name evidence="5" type="primary">lacI_1</name>
    <name evidence="5" type="ORF">Pfl04_18740</name>
</gene>
<evidence type="ECO:0000313" key="6">
    <source>
        <dbReference type="Proteomes" id="UP000653674"/>
    </source>
</evidence>
<evidence type="ECO:0000313" key="5">
    <source>
        <dbReference type="EMBL" id="GIG73470.1"/>
    </source>
</evidence>
<organism evidence="5 6">
    <name type="scientific">Planosporangium flavigriseum</name>
    <dbReference type="NCBI Taxonomy" id="373681"/>
    <lineage>
        <taxon>Bacteria</taxon>
        <taxon>Bacillati</taxon>
        <taxon>Actinomycetota</taxon>
        <taxon>Actinomycetes</taxon>
        <taxon>Micromonosporales</taxon>
        <taxon>Micromonosporaceae</taxon>
        <taxon>Planosporangium</taxon>
    </lineage>
</organism>
<dbReference type="PANTHER" id="PTHR30146:SF109">
    <property type="entry name" value="HTH-TYPE TRANSCRIPTIONAL REGULATOR GALS"/>
    <property type="match status" value="1"/>
</dbReference>
<reference evidence="5" key="1">
    <citation type="submission" date="2021-01" db="EMBL/GenBank/DDBJ databases">
        <title>Whole genome shotgun sequence of Planosporangium flavigriseum NBRC 105377.</title>
        <authorList>
            <person name="Komaki H."/>
            <person name="Tamura T."/>
        </authorList>
    </citation>
    <scope>NUCLEOTIDE SEQUENCE</scope>
    <source>
        <strain evidence="5">NBRC 105377</strain>
    </source>
</reference>
<keyword evidence="6" id="KW-1185">Reference proteome</keyword>
<sequence length="341" mass="36449">MERTARPTIRDVADRAGVSVATVSKVINRRYGVAAATYAHVMRVVEEIGYQASLVAQSLRNSQTMVIGVLVADLEPFSTELLKGVADAIRGTGYELLVYSASGLGDSHDGWERRSLSRLSGTLIDGAVVVTPTVVDVNFGTPVVAVDPHTGTSALPTVVADNLKGAVLATEHLIGLGHTRIAMVTGRPDLESARLREQGFRRAMKRAGIPVDEMLVVRGDYQPEPSARAARRLLDAPARPTAVFAANDVSAIAVMEMARERGLAVPRDLSVVGFDNLPESALATPPLTTVEQPVRRMGREAVAMLLRLINGTDGKTQIRLPTRLVQRSTTAAPPPRGKGTR</sequence>
<keyword evidence="1" id="KW-0805">Transcription regulation</keyword>
<dbReference type="SUPFAM" id="SSF47413">
    <property type="entry name" value="lambda repressor-like DNA-binding domains"/>
    <property type="match status" value="1"/>
</dbReference>
<comment type="caution">
    <text evidence="5">The sequence shown here is derived from an EMBL/GenBank/DDBJ whole genome shotgun (WGS) entry which is preliminary data.</text>
</comment>
<accession>A0A8J3LYL2</accession>
<dbReference type="Pfam" id="PF00356">
    <property type="entry name" value="LacI"/>
    <property type="match status" value="1"/>
</dbReference>
<dbReference type="InterPro" id="IPR010982">
    <property type="entry name" value="Lambda_DNA-bd_dom_sf"/>
</dbReference>
<dbReference type="Gene3D" id="1.10.260.40">
    <property type="entry name" value="lambda repressor-like DNA-binding domains"/>
    <property type="match status" value="1"/>
</dbReference>
<dbReference type="Gene3D" id="3.40.50.2300">
    <property type="match status" value="2"/>
</dbReference>
<dbReference type="Pfam" id="PF13377">
    <property type="entry name" value="Peripla_BP_3"/>
    <property type="match status" value="1"/>
</dbReference>
<dbReference type="SUPFAM" id="SSF53822">
    <property type="entry name" value="Periplasmic binding protein-like I"/>
    <property type="match status" value="1"/>
</dbReference>
<dbReference type="AlphaFoldDB" id="A0A8J3LYL2"/>
<dbReference type="PRINTS" id="PR00036">
    <property type="entry name" value="HTHLACI"/>
</dbReference>
<keyword evidence="3" id="KW-0804">Transcription</keyword>
<dbReference type="PROSITE" id="PS00356">
    <property type="entry name" value="HTH_LACI_1"/>
    <property type="match status" value="1"/>
</dbReference>
<dbReference type="InterPro" id="IPR000843">
    <property type="entry name" value="HTH_LacI"/>
</dbReference>
<name>A0A8J3LYL2_9ACTN</name>
<dbReference type="PANTHER" id="PTHR30146">
    <property type="entry name" value="LACI-RELATED TRANSCRIPTIONAL REPRESSOR"/>
    <property type="match status" value="1"/>
</dbReference>
<keyword evidence="2" id="KW-0238">DNA-binding</keyword>
<dbReference type="InterPro" id="IPR046335">
    <property type="entry name" value="LacI/GalR-like_sensor"/>
</dbReference>
<evidence type="ECO:0000256" key="1">
    <source>
        <dbReference type="ARBA" id="ARBA00023015"/>
    </source>
</evidence>
<dbReference type="Proteomes" id="UP000653674">
    <property type="component" value="Unassembled WGS sequence"/>
</dbReference>
<evidence type="ECO:0000256" key="2">
    <source>
        <dbReference type="ARBA" id="ARBA00023125"/>
    </source>
</evidence>
<dbReference type="PROSITE" id="PS50932">
    <property type="entry name" value="HTH_LACI_2"/>
    <property type="match status" value="1"/>
</dbReference>
<feature type="domain" description="HTH lacI-type" evidence="4">
    <location>
        <begin position="7"/>
        <end position="61"/>
    </location>
</feature>
<protein>
    <submittedName>
        <fullName evidence="5">LacI family transcriptional regulator</fullName>
    </submittedName>
</protein>
<proteinExistence type="predicted"/>